<accession>A0A699YV90</accession>
<gene>
    <name evidence="1" type="ORF">HaLaN_05693</name>
</gene>
<dbReference type="AlphaFoldDB" id="A0A699YV90"/>
<reference evidence="1 2" key="1">
    <citation type="submission" date="2020-02" db="EMBL/GenBank/DDBJ databases">
        <title>Draft genome sequence of Haematococcus lacustris strain NIES-144.</title>
        <authorList>
            <person name="Morimoto D."/>
            <person name="Nakagawa S."/>
            <person name="Yoshida T."/>
            <person name="Sawayama S."/>
        </authorList>
    </citation>
    <scope>NUCLEOTIDE SEQUENCE [LARGE SCALE GENOMIC DNA]</scope>
    <source>
        <strain evidence="1 2">NIES-144</strain>
    </source>
</reference>
<comment type="caution">
    <text evidence="1">The sequence shown here is derived from an EMBL/GenBank/DDBJ whole genome shotgun (WGS) entry which is preliminary data.</text>
</comment>
<feature type="non-terminal residue" evidence="1">
    <location>
        <position position="77"/>
    </location>
</feature>
<organism evidence="1 2">
    <name type="scientific">Haematococcus lacustris</name>
    <name type="common">Green alga</name>
    <name type="synonym">Haematococcus pluvialis</name>
    <dbReference type="NCBI Taxonomy" id="44745"/>
    <lineage>
        <taxon>Eukaryota</taxon>
        <taxon>Viridiplantae</taxon>
        <taxon>Chlorophyta</taxon>
        <taxon>core chlorophytes</taxon>
        <taxon>Chlorophyceae</taxon>
        <taxon>CS clade</taxon>
        <taxon>Chlamydomonadales</taxon>
        <taxon>Haematococcaceae</taxon>
        <taxon>Haematococcus</taxon>
    </lineage>
</organism>
<dbReference type="Proteomes" id="UP000485058">
    <property type="component" value="Unassembled WGS sequence"/>
</dbReference>
<keyword evidence="2" id="KW-1185">Reference proteome</keyword>
<name>A0A699YV90_HAELA</name>
<dbReference type="EMBL" id="BLLF01000311">
    <property type="protein sequence ID" value="GFH10389.1"/>
    <property type="molecule type" value="Genomic_DNA"/>
</dbReference>
<evidence type="ECO:0000313" key="2">
    <source>
        <dbReference type="Proteomes" id="UP000485058"/>
    </source>
</evidence>
<protein>
    <submittedName>
        <fullName evidence="1">Uncharacterized protein</fullName>
    </submittedName>
</protein>
<proteinExistence type="predicted"/>
<feature type="non-terminal residue" evidence="1">
    <location>
        <position position="1"/>
    </location>
</feature>
<sequence length="77" mass="8763">MTRHKPSTWCDKLVSLKKSNRVVCHKISRQPAREVQGVQGVLMYSIKGLSHNQMHTLLRRGSTLVQAKHTLCPLCLQ</sequence>
<evidence type="ECO:0000313" key="1">
    <source>
        <dbReference type="EMBL" id="GFH10389.1"/>
    </source>
</evidence>